<feature type="non-terminal residue" evidence="2">
    <location>
        <position position="81"/>
    </location>
</feature>
<dbReference type="GO" id="GO:0003677">
    <property type="term" value="F:DNA binding"/>
    <property type="evidence" value="ECO:0007669"/>
    <property type="project" value="InterPro"/>
</dbReference>
<dbReference type="GO" id="GO:0006313">
    <property type="term" value="P:DNA transposition"/>
    <property type="evidence" value="ECO:0007669"/>
    <property type="project" value="InterPro"/>
</dbReference>
<dbReference type="SUPFAM" id="SSF143422">
    <property type="entry name" value="Transposase IS200-like"/>
    <property type="match status" value="1"/>
</dbReference>
<dbReference type="SMART" id="SM01321">
    <property type="entry name" value="Y1_Tnp"/>
    <property type="match status" value="1"/>
</dbReference>
<dbReference type="EMBL" id="BART01013656">
    <property type="protein sequence ID" value="GAG79591.1"/>
    <property type="molecule type" value="Genomic_DNA"/>
</dbReference>
<accession>X1C5D0</accession>
<sequence length="81" mass="9588">MDNHAHLLIEVANIPLSKIMQGIQQVFTQYYNRRNRSTGHVFEQRYKSYLCDRDEYLLPLIRYIHLKIGSSTVTNVLSGRY</sequence>
<evidence type="ECO:0000259" key="1">
    <source>
        <dbReference type="SMART" id="SM01321"/>
    </source>
</evidence>
<dbReference type="Pfam" id="PF01797">
    <property type="entry name" value="Y1_Tnp"/>
    <property type="match status" value="1"/>
</dbReference>
<comment type="caution">
    <text evidence="2">The sequence shown here is derived from an EMBL/GenBank/DDBJ whole genome shotgun (WGS) entry which is preliminary data.</text>
</comment>
<dbReference type="InterPro" id="IPR002686">
    <property type="entry name" value="Transposase_17"/>
</dbReference>
<dbReference type="PANTHER" id="PTHR34322:SF2">
    <property type="entry name" value="TRANSPOSASE IS200-LIKE DOMAIN-CONTAINING PROTEIN"/>
    <property type="match status" value="1"/>
</dbReference>
<proteinExistence type="predicted"/>
<reference evidence="2" key="1">
    <citation type="journal article" date="2014" name="Front. Microbiol.">
        <title>High frequency of phylogenetically diverse reductive dehalogenase-homologous genes in deep subseafloor sedimentary metagenomes.</title>
        <authorList>
            <person name="Kawai M."/>
            <person name="Futagami T."/>
            <person name="Toyoda A."/>
            <person name="Takaki Y."/>
            <person name="Nishi S."/>
            <person name="Hori S."/>
            <person name="Arai W."/>
            <person name="Tsubouchi T."/>
            <person name="Morono Y."/>
            <person name="Uchiyama I."/>
            <person name="Ito T."/>
            <person name="Fujiyama A."/>
            <person name="Inagaki F."/>
            <person name="Takami H."/>
        </authorList>
    </citation>
    <scope>NUCLEOTIDE SEQUENCE</scope>
    <source>
        <strain evidence="2">Expedition CK06-06</strain>
    </source>
</reference>
<dbReference type="Gene3D" id="3.30.70.1290">
    <property type="entry name" value="Transposase IS200-like"/>
    <property type="match status" value="1"/>
</dbReference>
<feature type="domain" description="Transposase IS200-like" evidence="1">
    <location>
        <begin position="1"/>
        <end position="67"/>
    </location>
</feature>
<dbReference type="AlphaFoldDB" id="X1C5D0"/>
<evidence type="ECO:0000313" key="2">
    <source>
        <dbReference type="EMBL" id="GAG79591.1"/>
    </source>
</evidence>
<dbReference type="GO" id="GO:0004803">
    <property type="term" value="F:transposase activity"/>
    <property type="evidence" value="ECO:0007669"/>
    <property type="project" value="InterPro"/>
</dbReference>
<protein>
    <recommendedName>
        <fullName evidence="1">Transposase IS200-like domain-containing protein</fullName>
    </recommendedName>
</protein>
<name>X1C5D0_9ZZZZ</name>
<dbReference type="PANTHER" id="PTHR34322">
    <property type="entry name" value="TRANSPOSASE, Y1_TNP DOMAIN-CONTAINING"/>
    <property type="match status" value="1"/>
</dbReference>
<gene>
    <name evidence="2" type="ORF">S01H4_27785</name>
</gene>
<organism evidence="2">
    <name type="scientific">marine sediment metagenome</name>
    <dbReference type="NCBI Taxonomy" id="412755"/>
    <lineage>
        <taxon>unclassified sequences</taxon>
        <taxon>metagenomes</taxon>
        <taxon>ecological metagenomes</taxon>
    </lineage>
</organism>
<dbReference type="InterPro" id="IPR036515">
    <property type="entry name" value="Transposase_17_sf"/>
</dbReference>